<dbReference type="GO" id="GO:0003700">
    <property type="term" value="F:DNA-binding transcription factor activity"/>
    <property type="evidence" value="ECO:0007669"/>
    <property type="project" value="InterPro"/>
</dbReference>
<evidence type="ECO:0000256" key="1">
    <source>
        <dbReference type="ARBA" id="ARBA00023015"/>
    </source>
</evidence>
<dbReference type="Pfam" id="PF00392">
    <property type="entry name" value="GntR"/>
    <property type="match status" value="1"/>
</dbReference>
<dbReference type="STRING" id="1122934.SAMN02745691_01105"/>
<keyword evidence="6" id="KW-1185">Reference proteome</keyword>
<protein>
    <submittedName>
        <fullName evidence="5">DNA-binding transcriptional regulator, GntR family</fullName>
    </submittedName>
</protein>
<evidence type="ECO:0000313" key="6">
    <source>
        <dbReference type="Proteomes" id="UP000184342"/>
    </source>
</evidence>
<evidence type="ECO:0000256" key="2">
    <source>
        <dbReference type="ARBA" id="ARBA00023125"/>
    </source>
</evidence>
<accession>A0A1M6FC40</accession>
<dbReference type="SUPFAM" id="SSF46785">
    <property type="entry name" value="Winged helix' DNA-binding domain"/>
    <property type="match status" value="1"/>
</dbReference>
<dbReference type="PROSITE" id="PS50949">
    <property type="entry name" value="HTH_GNTR"/>
    <property type="match status" value="1"/>
</dbReference>
<feature type="domain" description="HTH gntR-type" evidence="4">
    <location>
        <begin position="7"/>
        <end position="74"/>
    </location>
</feature>
<dbReference type="EMBL" id="FQYT01000009">
    <property type="protein sequence ID" value="SHI95232.1"/>
    <property type="molecule type" value="Genomic_DNA"/>
</dbReference>
<name>A0A1M6FC40_9FIRM</name>
<keyword evidence="3" id="KW-0804">Transcription</keyword>
<evidence type="ECO:0000313" key="5">
    <source>
        <dbReference type="EMBL" id="SHI95232.1"/>
    </source>
</evidence>
<dbReference type="RefSeq" id="WP_073993362.1">
    <property type="nucleotide sequence ID" value="NZ_FQYT01000009.1"/>
</dbReference>
<organism evidence="5 6">
    <name type="scientific">Parasporobacterium paucivorans DSM 15970</name>
    <dbReference type="NCBI Taxonomy" id="1122934"/>
    <lineage>
        <taxon>Bacteria</taxon>
        <taxon>Bacillati</taxon>
        <taxon>Bacillota</taxon>
        <taxon>Clostridia</taxon>
        <taxon>Lachnospirales</taxon>
        <taxon>Lachnospiraceae</taxon>
        <taxon>Parasporobacterium</taxon>
    </lineage>
</organism>
<dbReference type="AlphaFoldDB" id="A0A1M6FC40"/>
<proteinExistence type="predicted"/>
<dbReference type="Gene3D" id="1.10.10.10">
    <property type="entry name" value="Winged helix-like DNA-binding domain superfamily/Winged helix DNA-binding domain"/>
    <property type="match status" value="1"/>
</dbReference>
<dbReference type="PANTHER" id="PTHR43537:SF5">
    <property type="entry name" value="UXU OPERON TRANSCRIPTIONAL REGULATOR"/>
    <property type="match status" value="1"/>
</dbReference>
<sequence>MVKIKKMSLVDQVYESLRDRIIKMDIPLGSRLTLIKLQEEYSVSSTPVREALNRLMNEGLVDFENNVGATVIEITADDVREIQELAAAYEMAACYYAMEKGNHDEMANEISRYVDDYRDSKDLKESCICIRRIKNVFYTNADNKRIINRSNSLKGQEEILHNLFVMPDSATSSCFSEFPAGIVFFETIRDAVREGDVLKILDALKEHRVWSRGYIIKNLKNSVKAD</sequence>
<gene>
    <name evidence="5" type="ORF">SAMN02745691_01105</name>
</gene>
<dbReference type="InterPro" id="IPR000524">
    <property type="entry name" value="Tscrpt_reg_HTH_GntR"/>
</dbReference>
<dbReference type="CDD" id="cd07377">
    <property type="entry name" value="WHTH_GntR"/>
    <property type="match status" value="1"/>
</dbReference>
<dbReference type="Proteomes" id="UP000184342">
    <property type="component" value="Unassembled WGS sequence"/>
</dbReference>
<dbReference type="OrthoDB" id="162982at2"/>
<reference evidence="5 6" key="1">
    <citation type="submission" date="2016-11" db="EMBL/GenBank/DDBJ databases">
        <authorList>
            <person name="Jaros S."/>
            <person name="Januszkiewicz K."/>
            <person name="Wedrychowicz H."/>
        </authorList>
    </citation>
    <scope>NUCLEOTIDE SEQUENCE [LARGE SCALE GENOMIC DNA]</scope>
    <source>
        <strain evidence="5 6">DSM 15970</strain>
    </source>
</reference>
<dbReference type="InterPro" id="IPR036388">
    <property type="entry name" value="WH-like_DNA-bd_sf"/>
</dbReference>
<dbReference type="Gene3D" id="1.20.120.530">
    <property type="entry name" value="GntR ligand-binding domain-like"/>
    <property type="match status" value="1"/>
</dbReference>
<keyword evidence="2 5" id="KW-0238">DNA-binding</keyword>
<dbReference type="PANTHER" id="PTHR43537">
    <property type="entry name" value="TRANSCRIPTIONAL REGULATOR, GNTR FAMILY"/>
    <property type="match status" value="1"/>
</dbReference>
<dbReference type="InterPro" id="IPR036390">
    <property type="entry name" value="WH_DNA-bd_sf"/>
</dbReference>
<dbReference type="GO" id="GO:0003677">
    <property type="term" value="F:DNA binding"/>
    <property type="evidence" value="ECO:0007669"/>
    <property type="project" value="UniProtKB-KW"/>
</dbReference>
<dbReference type="SMART" id="SM00345">
    <property type="entry name" value="HTH_GNTR"/>
    <property type="match status" value="1"/>
</dbReference>
<keyword evidence="1" id="KW-0805">Transcription regulation</keyword>
<evidence type="ECO:0000256" key="3">
    <source>
        <dbReference type="ARBA" id="ARBA00023163"/>
    </source>
</evidence>
<dbReference type="InterPro" id="IPR008920">
    <property type="entry name" value="TF_FadR/GntR_C"/>
</dbReference>
<evidence type="ECO:0000259" key="4">
    <source>
        <dbReference type="PROSITE" id="PS50949"/>
    </source>
</evidence>